<dbReference type="InterPro" id="IPR014284">
    <property type="entry name" value="RNA_pol_sigma-70_dom"/>
</dbReference>
<evidence type="ECO:0000259" key="7">
    <source>
        <dbReference type="Pfam" id="PF08281"/>
    </source>
</evidence>
<dbReference type="Gene3D" id="1.10.10.10">
    <property type="entry name" value="Winged helix-like DNA-binding domain superfamily/Winged helix DNA-binding domain"/>
    <property type="match status" value="1"/>
</dbReference>
<evidence type="ECO:0000256" key="2">
    <source>
        <dbReference type="ARBA" id="ARBA00023015"/>
    </source>
</evidence>
<dbReference type="NCBIfam" id="TIGR02983">
    <property type="entry name" value="SigE-fam_strep"/>
    <property type="match status" value="1"/>
</dbReference>
<comment type="caution">
    <text evidence="8">The sequence shown here is derived from an EMBL/GenBank/DDBJ whole genome shotgun (WGS) entry which is preliminary data.</text>
</comment>
<dbReference type="Gene3D" id="1.10.1740.10">
    <property type="match status" value="1"/>
</dbReference>
<protein>
    <submittedName>
        <fullName evidence="8">SigE family RNA polymerase sigma factor</fullName>
    </submittedName>
</protein>
<dbReference type="SUPFAM" id="SSF88946">
    <property type="entry name" value="Sigma2 domain of RNA polymerase sigma factors"/>
    <property type="match status" value="1"/>
</dbReference>
<dbReference type="InterPro" id="IPR013324">
    <property type="entry name" value="RNA_pol_sigma_r3/r4-like"/>
</dbReference>
<proteinExistence type="inferred from homology"/>
<dbReference type="InterPro" id="IPR007627">
    <property type="entry name" value="RNA_pol_sigma70_r2"/>
</dbReference>
<dbReference type="PANTHER" id="PTHR43133">
    <property type="entry name" value="RNA POLYMERASE ECF-TYPE SIGMA FACTO"/>
    <property type="match status" value="1"/>
</dbReference>
<gene>
    <name evidence="8" type="ORF">NGB36_24575</name>
</gene>
<dbReference type="Pfam" id="PF04542">
    <property type="entry name" value="Sigma70_r2"/>
    <property type="match status" value="1"/>
</dbReference>
<dbReference type="InterPro" id="IPR036388">
    <property type="entry name" value="WH-like_DNA-bd_sf"/>
</dbReference>
<comment type="similarity">
    <text evidence="1">Belongs to the sigma-70 factor family. ECF subfamily.</text>
</comment>
<keyword evidence="4" id="KW-0238">DNA-binding</keyword>
<dbReference type="InterPro" id="IPR013325">
    <property type="entry name" value="RNA_pol_sigma_r2"/>
</dbReference>
<evidence type="ECO:0000256" key="3">
    <source>
        <dbReference type="ARBA" id="ARBA00023082"/>
    </source>
</evidence>
<dbReference type="Pfam" id="PF08281">
    <property type="entry name" value="Sigma70_r4_2"/>
    <property type="match status" value="1"/>
</dbReference>
<reference evidence="8" key="1">
    <citation type="submission" date="2022-06" db="EMBL/GenBank/DDBJ databases">
        <title>Draft genome sequence of Streptomyces sp. RB6PN25 isolated from peat swamp forest in Thailand.</title>
        <authorList>
            <person name="Duangmal K."/>
            <person name="Klaysubun C."/>
        </authorList>
    </citation>
    <scope>NUCLEOTIDE SEQUENCE</scope>
    <source>
        <strain evidence="8">RB6PN25</strain>
    </source>
</reference>
<feature type="domain" description="RNA polymerase sigma-70 region 2" evidence="6">
    <location>
        <begin position="21"/>
        <end position="76"/>
    </location>
</feature>
<dbReference type="SUPFAM" id="SSF88659">
    <property type="entry name" value="Sigma3 and sigma4 domains of RNA polymerase sigma factors"/>
    <property type="match status" value="1"/>
</dbReference>
<dbReference type="InterPro" id="IPR013249">
    <property type="entry name" value="RNA_pol_sigma70_r4_t2"/>
</dbReference>
<dbReference type="EMBL" id="JANFNG010000024">
    <property type="protein sequence ID" value="MCQ4083682.1"/>
    <property type="molecule type" value="Genomic_DNA"/>
</dbReference>
<dbReference type="Proteomes" id="UP001057702">
    <property type="component" value="Unassembled WGS sequence"/>
</dbReference>
<dbReference type="InterPro" id="IPR014325">
    <property type="entry name" value="RNA_pol_sigma-E_actinobac"/>
</dbReference>
<name>A0ABT1Q191_9ACTN</name>
<feature type="domain" description="RNA polymerase sigma factor 70 region 4 type 2" evidence="7">
    <location>
        <begin position="99"/>
        <end position="150"/>
    </location>
</feature>
<accession>A0ABT1Q191</accession>
<sequence>MSPEEFDEFYAGSWSRLVDQLHAMTGSLAEAQDVVQEAYVRAWQQREELSTSGAPEAWVRTVAWRLAISRWRRAHRHLLMLFRHGTPPDQAGPGPDYAALVAALREIPNEQRRVVVLHYLCDLPVTEVAAQTGAPVGTVKVRLARARAALARHLTDDLTDLHV</sequence>
<evidence type="ECO:0000256" key="1">
    <source>
        <dbReference type="ARBA" id="ARBA00010641"/>
    </source>
</evidence>
<dbReference type="PANTHER" id="PTHR43133:SF50">
    <property type="entry name" value="ECF RNA POLYMERASE SIGMA FACTOR SIGM"/>
    <property type="match status" value="1"/>
</dbReference>
<dbReference type="NCBIfam" id="TIGR02937">
    <property type="entry name" value="sigma70-ECF"/>
    <property type="match status" value="1"/>
</dbReference>
<evidence type="ECO:0000313" key="9">
    <source>
        <dbReference type="Proteomes" id="UP001057702"/>
    </source>
</evidence>
<keyword evidence="9" id="KW-1185">Reference proteome</keyword>
<evidence type="ECO:0000313" key="8">
    <source>
        <dbReference type="EMBL" id="MCQ4083682.1"/>
    </source>
</evidence>
<evidence type="ECO:0000256" key="5">
    <source>
        <dbReference type="ARBA" id="ARBA00023163"/>
    </source>
</evidence>
<evidence type="ECO:0000259" key="6">
    <source>
        <dbReference type="Pfam" id="PF04542"/>
    </source>
</evidence>
<evidence type="ECO:0000256" key="4">
    <source>
        <dbReference type="ARBA" id="ARBA00023125"/>
    </source>
</evidence>
<organism evidence="8 9">
    <name type="scientific">Streptomyces humicola</name>
    <dbReference type="NCBI Taxonomy" id="2953240"/>
    <lineage>
        <taxon>Bacteria</taxon>
        <taxon>Bacillati</taxon>
        <taxon>Actinomycetota</taxon>
        <taxon>Actinomycetes</taxon>
        <taxon>Kitasatosporales</taxon>
        <taxon>Streptomycetaceae</taxon>
        <taxon>Streptomyces</taxon>
    </lineage>
</organism>
<dbReference type="InterPro" id="IPR039425">
    <property type="entry name" value="RNA_pol_sigma-70-like"/>
</dbReference>
<keyword evidence="5" id="KW-0804">Transcription</keyword>
<keyword evidence="2" id="KW-0805">Transcription regulation</keyword>
<keyword evidence="3" id="KW-0731">Sigma factor</keyword>
<dbReference type="RefSeq" id="WP_255922674.1">
    <property type="nucleotide sequence ID" value="NZ_JANFNG010000024.1"/>
</dbReference>